<feature type="transmembrane region" description="Helical" evidence="3">
    <location>
        <begin position="173"/>
        <end position="191"/>
    </location>
</feature>
<gene>
    <name evidence="4" type="ORF">Vbra_4711</name>
</gene>
<feature type="region of interest" description="Disordered" evidence="2">
    <location>
        <begin position="1241"/>
        <end position="1265"/>
    </location>
</feature>
<feature type="compositionally biased region" description="Gly residues" evidence="2">
    <location>
        <begin position="1605"/>
        <end position="1614"/>
    </location>
</feature>
<feature type="transmembrane region" description="Helical" evidence="3">
    <location>
        <begin position="380"/>
        <end position="403"/>
    </location>
</feature>
<dbReference type="InterPro" id="IPR011990">
    <property type="entry name" value="TPR-like_helical_dom_sf"/>
</dbReference>
<dbReference type="PROSITE" id="PS50005">
    <property type="entry name" value="TPR"/>
    <property type="match status" value="1"/>
</dbReference>
<feature type="transmembrane region" description="Helical" evidence="3">
    <location>
        <begin position="243"/>
        <end position="265"/>
    </location>
</feature>
<evidence type="ECO:0000256" key="3">
    <source>
        <dbReference type="SAM" id="Phobius"/>
    </source>
</evidence>
<feature type="compositionally biased region" description="Basic residues" evidence="2">
    <location>
        <begin position="1065"/>
        <end position="1074"/>
    </location>
</feature>
<feature type="region of interest" description="Disordered" evidence="2">
    <location>
        <begin position="967"/>
        <end position="1107"/>
    </location>
</feature>
<evidence type="ECO:0000256" key="1">
    <source>
        <dbReference type="PROSITE-ProRule" id="PRU00339"/>
    </source>
</evidence>
<feature type="transmembrane region" description="Helical" evidence="3">
    <location>
        <begin position="114"/>
        <end position="136"/>
    </location>
</feature>
<dbReference type="Gene3D" id="1.25.40.10">
    <property type="entry name" value="Tetratricopeptide repeat domain"/>
    <property type="match status" value="3"/>
</dbReference>
<feature type="compositionally biased region" description="Low complexity" evidence="2">
    <location>
        <begin position="978"/>
        <end position="1016"/>
    </location>
</feature>
<keyword evidence="5" id="KW-1185">Reference proteome</keyword>
<feature type="compositionally biased region" description="Basic and acidic residues" evidence="2">
    <location>
        <begin position="1075"/>
        <end position="1089"/>
    </location>
</feature>
<evidence type="ECO:0000313" key="4">
    <source>
        <dbReference type="EMBL" id="CEL92546.1"/>
    </source>
</evidence>
<proteinExistence type="predicted"/>
<feature type="compositionally biased region" description="Gly residues" evidence="2">
    <location>
        <begin position="1255"/>
        <end position="1265"/>
    </location>
</feature>
<keyword evidence="3" id="KW-0812">Transmembrane</keyword>
<accession>A0A0G4EAS3</accession>
<dbReference type="PANTHER" id="PTHR48125:SF12">
    <property type="entry name" value="AT HOOK TRANSCRIPTION FACTOR FAMILY-RELATED"/>
    <property type="match status" value="1"/>
</dbReference>
<feature type="transmembrane region" description="Helical" evidence="3">
    <location>
        <begin position="423"/>
        <end position="451"/>
    </location>
</feature>
<feature type="compositionally biased region" description="Basic and acidic residues" evidence="2">
    <location>
        <begin position="1152"/>
        <end position="1171"/>
    </location>
</feature>
<dbReference type="SUPFAM" id="SSF48452">
    <property type="entry name" value="TPR-like"/>
    <property type="match status" value="2"/>
</dbReference>
<organism evidence="4 5">
    <name type="scientific">Vitrella brassicaformis (strain CCMP3155)</name>
    <dbReference type="NCBI Taxonomy" id="1169540"/>
    <lineage>
        <taxon>Eukaryota</taxon>
        <taxon>Sar</taxon>
        <taxon>Alveolata</taxon>
        <taxon>Colpodellida</taxon>
        <taxon>Vitrellaceae</taxon>
        <taxon>Vitrella</taxon>
    </lineage>
</organism>
<dbReference type="InterPro" id="IPR019734">
    <property type="entry name" value="TPR_rpt"/>
</dbReference>
<feature type="compositionally biased region" description="Low complexity" evidence="2">
    <location>
        <begin position="1595"/>
        <end position="1604"/>
    </location>
</feature>
<feature type="region of interest" description="Disordered" evidence="2">
    <location>
        <begin position="1"/>
        <end position="39"/>
    </location>
</feature>
<feature type="transmembrane region" description="Helical" evidence="3">
    <location>
        <begin position="477"/>
        <end position="506"/>
    </location>
</feature>
<dbReference type="PANTHER" id="PTHR48125">
    <property type="entry name" value="LP07818P1"/>
    <property type="match status" value="1"/>
</dbReference>
<keyword evidence="3" id="KW-0472">Membrane</keyword>
<feature type="transmembrane region" description="Helical" evidence="3">
    <location>
        <begin position="596"/>
        <end position="616"/>
    </location>
</feature>
<name>A0A0G4EAS3_VITBC</name>
<keyword evidence="3" id="KW-1133">Transmembrane helix</keyword>
<dbReference type="EMBL" id="CDMY01000086">
    <property type="protein sequence ID" value="CEL92546.1"/>
    <property type="molecule type" value="Genomic_DNA"/>
</dbReference>
<dbReference type="VEuPathDB" id="CryptoDB:Vbra_4711"/>
<dbReference type="InParanoid" id="A0A0G4EAS3"/>
<feature type="repeat" description="TPR" evidence="1">
    <location>
        <begin position="724"/>
        <end position="757"/>
    </location>
</feature>
<dbReference type="Proteomes" id="UP000041254">
    <property type="component" value="Unassembled WGS sequence"/>
</dbReference>
<feature type="transmembrane region" description="Helical" evidence="3">
    <location>
        <begin position="636"/>
        <end position="658"/>
    </location>
</feature>
<evidence type="ECO:0000313" key="5">
    <source>
        <dbReference type="Proteomes" id="UP000041254"/>
    </source>
</evidence>
<dbReference type="SMART" id="SM00028">
    <property type="entry name" value="TPR"/>
    <property type="match status" value="5"/>
</dbReference>
<sequence>MHPSSVKDLSTPLLPGGAGDGPPQRDGASRRSTTESSIPAGYVSVPTATRHQLPAPAVSVPVALTTTPETHREEEDGLTEEHIHDLTVPRNNSGSGCCGCLQSWRVADRWRTTVDLLGCSALLLMLTFAIGVVVMVPHTHTPAGATEGDAAAGSEGGAYDAAMRDWLGETGAWVVRAAVLVLAFFLGAIYGKKLLYKTRCYMFLEEPDRYFSAPPAHLPRHPLGAFVSRLQDGSRRHDRAVDFALSCCMGWLALGIACIVVQSFMTVRTGSPQPAPVHVSSPRAAGQQQPSPYPAADLAKLMAVAAPSALDDGEGSAVPNKMAPPVFGTVDGFFVSAFVAWVGVGVVGVFTLYSCHMLRVLALPLYLTEAAMGVSRDRSVLYGFVALVGLTWGVALLILGVHVDWDGNLPYPHSRWSSKETPALAVTLVLSAALLPAAGLCVWVAASLWSICFIRESYRMLGWDFLLGKRTPVVERFVGFGGAWCCLLTPVLAFGGVLTLAVPQLWDYRPGDPRLLYLFLPGGTLMRLLVFISAFCARVAPILVFALSPSQSMELLLNSHLYATLARLDFVEFNRRAALHTQPVETALSPPTAKQFAGTMGVFFTLMFYAILLLGGQACPDLPLQPKLIVGGGGGVTLTLGGLALLLQFVEFPLYLVCWATHHMTPLNRDVAREMRDRSWLGMVEVRDIVAWELWLLRNLYHLANYPAVKQNLLETLEANPRNHRALLYLGLLSLREGRYDEAYNDLHKAVDVRPDFPDALMELAITVRMTHGPYEALPYMQRAASLAGWRPSICLNYGVLCQAKSPPDPHAAIKWFRKGLKAKKWGLPKSLETMLTANLIEALMTVRHYREAMNAGYTGLKVDKTNARIRVCYARACLCVRENSRAEKLLESLVSSEPPLALGGWWGALDVLNTEQAEREHCKVLLLASSLMRDPKFQRKFVATKKVHQMEDRAIEALKAYVNRHPLPDSATTASGQQQLTAPPTLAAPSAVSEESSRAPPASEPPSSMGSSGVPPSLPQLGPHLTPPSLDSPSHYRSPPVSSGSSGREQPPADDSGVLAGLRRTLRGGRGRGRGTDAGRRDQGDSERVGLTNEDESELDPLSLGRPSCIPAGLSITVGSDMQALPNGNGNGEAAKAILQHDVSHMMAVGEEQRPPETSGDEREVKHKDTPPLGGDTYFLYPSLEMTLWLGRMLLDRGQELEALDYLLKVAKHDITFCCVTYDIAKAYWRLNITKGWDKDKKKKDKKQARQPTPGGGAQRDGGVGTAVATGKEACLIIDPLSDDTSALFWIMKFLQDDSHSRAIWERNSVRKGEAWPGPDVWKEDGEELSLLNLREARYNACRLLRELGQPDKALPWASEAFEFDKSVRKSLQPLWQSIKEGRPSPGYLQFEVGRCYAALENWPLAINMMDQAKDHIKEEDRGVLCSELAWAMYCGGMSDEYWDPEFETAILLNGYQKDLCVSRWLRCRIDALGGVDMLDHAWLHHELPKLITGMAQGSRISALHDHRLLPHAPALSLLLGQMLVAMALRDIESKSRSETSVDLAASVEASLKELPAPQLRQVCLALQVVIFHGPKHQQHPQATASSPPPVPPTQTGVSVGESSGSGGGGGGRVAQTMQAQAAAVEDGSPAWAIHMFDLISRTFSPFVLTSLQDLPDVEYQLTTCLWKVKNYDRALQVIKEAATSRHKTHRRMLRMAAQGHFSLMQFSASLEYYERILELLPPRSQPSSEHTSPREDSRQRARLLQEYELRTEYARALIEVGRPDDAVDVLVIVQQLAEQTASLNHIAHARELLAKARKLRQQSADKSASAAAVSQALINGG</sequence>
<evidence type="ECO:0000256" key="2">
    <source>
        <dbReference type="SAM" id="MobiDB-lite"/>
    </source>
</evidence>
<feature type="region of interest" description="Disordered" evidence="2">
    <location>
        <begin position="1151"/>
        <end position="1172"/>
    </location>
</feature>
<keyword evidence="1" id="KW-0802">TPR repeat</keyword>
<protein>
    <submittedName>
        <fullName evidence="4">Uncharacterized protein</fullName>
    </submittedName>
</protein>
<feature type="transmembrane region" description="Helical" evidence="3">
    <location>
        <begin position="332"/>
        <end position="353"/>
    </location>
</feature>
<feature type="transmembrane region" description="Helical" evidence="3">
    <location>
        <begin position="526"/>
        <end position="547"/>
    </location>
</feature>
<feature type="region of interest" description="Disordered" evidence="2">
    <location>
        <begin position="1578"/>
        <end position="1615"/>
    </location>
</feature>
<reference evidence="4 5" key="1">
    <citation type="submission" date="2014-11" db="EMBL/GenBank/DDBJ databases">
        <authorList>
            <person name="Zhu J."/>
            <person name="Qi W."/>
            <person name="Song R."/>
        </authorList>
    </citation>
    <scope>NUCLEOTIDE SEQUENCE [LARGE SCALE GENOMIC DNA]</scope>
</reference>
<feature type="compositionally biased region" description="Low complexity" evidence="2">
    <location>
        <begin position="1038"/>
        <end position="1049"/>
    </location>
</feature>